<dbReference type="EMBL" id="JAGMWN010000006">
    <property type="protein sequence ID" value="MBP5858077.1"/>
    <property type="molecule type" value="Genomic_DNA"/>
</dbReference>
<dbReference type="PRINTS" id="PR00033">
    <property type="entry name" value="HTHASNC"/>
</dbReference>
<dbReference type="InterPro" id="IPR011008">
    <property type="entry name" value="Dimeric_a/b-barrel"/>
</dbReference>
<dbReference type="InterPro" id="IPR000485">
    <property type="entry name" value="AsnC-type_HTH_dom"/>
</dbReference>
<proteinExistence type="predicted"/>
<dbReference type="InterPro" id="IPR019888">
    <property type="entry name" value="Tscrpt_reg_AsnC-like"/>
</dbReference>
<dbReference type="GO" id="GO:0043200">
    <property type="term" value="P:response to amino acid"/>
    <property type="evidence" value="ECO:0007669"/>
    <property type="project" value="TreeGrafter"/>
</dbReference>
<dbReference type="Gene3D" id="1.10.10.10">
    <property type="entry name" value="Winged helix-like DNA-binding domain superfamily/Winged helix DNA-binding domain"/>
    <property type="match status" value="1"/>
</dbReference>
<dbReference type="PANTHER" id="PTHR30154:SF53">
    <property type="entry name" value="HTH-TYPE TRANSCRIPTIONAL REGULATOR LRPC"/>
    <property type="match status" value="1"/>
</dbReference>
<dbReference type="InterPro" id="IPR019885">
    <property type="entry name" value="Tscrpt_reg_HTH_AsnC-type_CS"/>
</dbReference>
<keyword evidence="2" id="KW-0238">DNA-binding</keyword>
<dbReference type="SMART" id="SM00344">
    <property type="entry name" value="HTH_ASNC"/>
    <property type="match status" value="1"/>
</dbReference>
<evidence type="ECO:0000313" key="5">
    <source>
        <dbReference type="EMBL" id="MBP5858077.1"/>
    </source>
</evidence>
<dbReference type="GO" id="GO:0043565">
    <property type="term" value="F:sequence-specific DNA binding"/>
    <property type="evidence" value="ECO:0007669"/>
    <property type="project" value="InterPro"/>
</dbReference>
<gene>
    <name evidence="5" type="ORF">KAJ83_13745</name>
</gene>
<dbReference type="Gene3D" id="3.30.70.920">
    <property type="match status" value="1"/>
</dbReference>
<dbReference type="PROSITE" id="PS50956">
    <property type="entry name" value="HTH_ASNC_2"/>
    <property type="match status" value="1"/>
</dbReference>
<dbReference type="InterPro" id="IPR036390">
    <property type="entry name" value="WH_DNA-bd_sf"/>
</dbReference>
<dbReference type="PROSITE" id="PS00519">
    <property type="entry name" value="HTH_ASNC_1"/>
    <property type="match status" value="1"/>
</dbReference>
<protein>
    <submittedName>
        <fullName evidence="5">Lrp/AsnC family transcriptional regulator</fullName>
    </submittedName>
</protein>
<dbReference type="RefSeq" id="WP_210682656.1">
    <property type="nucleotide sequence ID" value="NZ_JAGMWN010000006.1"/>
</dbReference>
<dbReference type="SUPFAM" id="SSF54909">
    <property type="entry name" value="Dimeric alpha+beta barrel"/>
    <property type="match status" value="1"/>
</dbReference>
<dbReference type="PANTHER" id="PTHR30154">
    <property type="entry name" value="LEUCINE-RESPONSIVE REGULATORY PROTEIN"/>
    <property type="match status" value="1"/>
</dbReference>
<dbReference type="Pfam" id="PF13404">
    <property type="entry name" value="HTH_AsnC-type"/>
    <property type="match status" value="1"/>
</dbReference>
<evidence type="ECO:0000259" key="4">
    <source>
        <dbReference type="PROSITE" id="PS50956"/>
    </source>
</evidence>
<dbReference type="AlphaFoldDB" id="A0A8J7S0G4"/>
<keyword evidence="6" id="KW-1185">Reference proteome</keyword>
<dbReference type="Proteomes" id="UP000672602">
    <property type="component" value="Unassembled WGS sequence"/>
</dbReference>
<evidence type="ECO:0000313" key="6">
    <source>
        <dbReference type="Proteomes" id="UP000672602"/>
    </source>
</evidence>
<evidence type="ECO:0000256" key="1">
    <source>
        <dbReference type="ARBA" id="ARBA00023015"/>
    </source>
</evidence>
<accession>A0A8J7S0G4</accession>
<name>A0A8J7S0G4_9PROT</name>
<dbReference type="InterPro" id="IPR036388">
    <property type="entry name" value="WH-like_DNA-bd_sf"/>
</dbReference>
<dbReference type="SUPFAM" id="SSF46785">
    <property type="entry name" value="Winged helix' DNA-binding domain"/>
    <property type="match status" value="1"/>
</dbReference>
<comment type="caution">
    <text evidence="5">The sequence shown here is derived from an EMBL/GenBank/DDBJ whole genome shotgun (WGS) entry which is preliminary data.</text>
</comment>
<keyword evidence="1" id="KW-0805">Transcription regulation</keyword>
<sequence length="139" mass="15089">MDHMIARALREDARQSFRALGRNVGLSTPAAAERVRRLERMGVLRGYRAQVDRAALGRPVTAYLTLTCPGDRAAAALSAARASPDILEYHRVAGTASVMMKAAVRDLAALDALAERFRLIAPTEVSVVLSSAFEQEDRP</sequence>
<evidence type="ECO:0000256" key="2">
    <source>
        <dbReference type="ARBA" id="ARBA00023125"/>
    </source>
</evidence>
<dbReference type="GO" id="GO:0005829">
    <property type="term" value="C:cytosol"/>
    <property type="evidence" value="ECO:0007669"/>
    <property type="project" value="TreeGrafter"/>
</dbReference>
<dbReference type="InterPro" id="IPR019887">
    <property type="entry name" value="Tscrpt_reg_AsnC/Lrp_C"/>
</dbReference>
<keyword evidence="3" id="KW-0804">Transcription</keyword>
<feature type="domain" description="HTH asnC-type" evidence="4">
    <location>
        <begin position="1"/>
        <end position="59"/>
    </location>
</feature>
<organism evidence="5 6">
    <name type="scientific">Marivibrio halodurans</name>
    <dbReference type="NCBI Taxonomy" id="2039722"/>
    <lineage>
        <taxon>Bacteria</taxon>
        <taxon>Pseudomonadati</taxon>
        <taxon>Pseudomonadota</taxon>
        <taxon>Alphaproteobacteria</taxon>
        <taxon>Rhodospirillales</taxon>
        <taxon>Rhodospirillaceae</taxon>
        <taxon>Marivibrio</taxon>
    </lineage>
</organism>
<reference evidence="5" key="1">
    <citation type="submission" date="2021-04" db="EMBL/GenBank/DDBJ databases">
        <authorList>
            <person name="Zhang D.-C."/>
        </authorList>
    </citation>
    <scope>NUCLEOTIDE SEQUENCE</scope>
    <source>
        <strain evidence="5">CGMCC 1.15697</strain>
    </source>
</reference>
<dbReference type="Pfam" id="PF01037">
    <property type="entry name" value="AsnC_trans_reg"/>
    <property type="match status" value="1"/>
</dbReference>
<evidence type="ECO:0000256" key="3">
    <source>
        <dbReference type="ARBA" id="ARBA00023163"/>
    </source>
</evidence>